<evidence type="ECO:0000256" key="1">
    <source>
        <dbReference type="ARBA" id="ARBA00003932"/>
    </source>
</evidence>
<dbReference type="Pfam" id="PF00921">
    <property type="entry name" value="Lipoprotein_2"/>
    <property type="match status" value="1"/>
</dbReference>
<evidence type="ECO:0000256" key="7">
    <source>
        <dbReference type="ARBA" id="ARBA00023288"/>
    </source>
</evidence>
<dbReference type="SUPFAM" id="SSF74748">
    <property type="entry name" value="Variable surface antigen VlsE"/>
    <property type="match status" value="1"/>
</dbReference>
<dbReference type="EMBL" id="CP004243">
    <property type="protein sequence ID" value="AHH05897.1"/>
    <property type="molecule type" value="Genomic_DNA"/>
</dbReference>
<accession>W5SG73</accession>
<keyword evidence="6 8" id="KW-0998">Cell outer membrane</keyword>
<evidence type="ECO:0000256" key="8">
    <source>
        <dbReference type="RuleBase" id="RU363105"/>
    </source>
</evidence>
<keyword evidence="4 8" id="KW-0472">Membrane</keyword>
<evidence type="ECO:0000256" key="2">
    <source>
        <dbReference type="ARBA" id="ARBA00004459"/>
    </source>
</evidence>
<evidence type="ECO:0000256" key="4">
    <source>
        <dbReference type="ARBA" id="ARBA00023136"/>
    </source>
</evidence>
<evidence type="ECO:0000256" key="5">
    <source>
        <dbReference type="ARBA" id="ARBA00023139"/>
    </source>
</evidence>
<evidence type="ECO:0000256" key="6">
    <source>
        <dbReference type="ARBA" id="ARBA00023237"/>
    </source>
</evidence>
<comment type="function">
    <text evidence="1 8">The Vlp and Vsp proteins are antigenically distinct proteins, only one vlp or vsp gene is transcriptionally active at any one time. Switching between these genes is a mechanism of host immune response evasion.</text>
</comment>
<evidence type="ECO:0000313" key="9">
    <source>
        <dbReference type="EMBL" id="AHH05897.1"/>
    </source>
</evidence>
<geneLocation type="plasmid" evidence="9">
    <name>unnamed</name>
</geneLocation>
<proteinExistence type="predicted"/>
<organism evidence="9">
    <name type="scientific">Borrelia miyamotoi FR64b</name>
    <dbReference type="NCBI Taxonomy" id="1292392"/>
    <lineage>
        <taxon>Bacteria</taxon>
        <taxon>Pseudomonadati</taxon>
        <taxon>Spirochaetota</taxon>
        <taxon>Spirochaetia</taxon>
        <taxon>Spirochaetales</taxon>
        <taxon>Borreliaceae</taxon>
        <taxon>Borrelia</taxon>
    </lineage>
</organism>
<sequence>MKTEGNPNTSGVETSVKTLVDNTLSKIIEVAKTASEAIGAAGDLLGNVAVYIFPAGVKGDGVQSLVKGIKSIVDVKGKC</sequence>
<dbReference type="AlphaFoldDB" id="W5SG73"/>
<name>W5SG73_9SPIR</name>
<reference evidence="9" key="1">
    <citation type="submission" date="2013-02" db="EMBL/GenBank/DDBJ databases">
        <title>Comparative genomics of Borrelia species.</title>
        <authorList>
            <person name="Schwan T.G."/>
            <person name="Raffel S.J."/>
            <person name="Porcella S.F."/>
        </authorList>
    </citation>
    <scope>NUCLEOTIDE SEQUENCE</scope>
    <source>
        <strain evidence="9">FR64b</strain>
        <plasmid evidence="9">unnamed</plasmid>
    </source>
</reference>
<evidence type="ECO:0000256" key="3">
    <source>
        <dbReference type="ARBA" id="ARBA00022729"/>
    </source>
</evidence>
<keyword evidence="7 8" id="KW-0449">Lipoprotein</keyword>
<dbReference type="HOGENOM" id="CLU_2599068_0_0_12"/>
<gene>
    <name evidence="9" type="ORF">BOM_1354</name>
</gene>
<keyword evidence="3" id="KW-0732">Signal</keyword>
<keyword evidence="9" id="KW-0614">Plasmid</keyword>
<keyword evidence="5 8" id="KW-0564">Palmitate</keyword>
<comment type="subcellular location">
    <subcellularLocation>
        <location evidence="2 8">Cell outer membrane</location>
        <topology evidence="2 8">Lipid-anchor</topology>
    </subcellularLocation>
</comment>
<dbReference type="GO" id="GO:0009279">
    <property type="term" value="C:cell outer membrane"/>
    <property type="evidence" value="ECO:0007669"/>
    <property type="project" value="UniProtKB-SubCell"/>
</dbReference>
<dbReference type="InterPro" id="IPR000680">
    <property type="entry name" value="Borrelia_lipo"/>
</dbReference>
<protein>
    <recommendedName>
        <fullName evidence="8">Variable large protein</fullName>
    </recommendedName>
</protein>